<comment type="caution">
    <text evidence="4">The sequence shown here is derived from an EMBL/GenBank/DDBJ whole genome shotgun (WGS) entry which is preliminary data.</text>
</comment>
<dbReference type="Pfam" id="PF07661">
    <property type="entry name" value="MORN_2"/>
    <property type="match status" value="3"/>
</dbReference>
<dbReference type="PANTHER" id="PTHR44858:SF1">
    <property type="entry name" value="UDP-N-ACETYLGLUCOSAMINE--PEPTIDE N-ACETYLGLUCOSAMINYLTRANSFERASE SPINDLY-RELATED"/>
    <property type="match status" value="1"/>
</dbReference>
<name>A0ABW3KN42_9FLAO</name>
<dbReference type="InterPro" id="IPR011990">
    <property type="entry name" value="TPR-like_helical_dom_sf"/>
</dbReference>
<evidence type="ECO:0000256" key="3">
    <source>
        <dbReference type="PROSITE-ProRule" id="PRU00339"/>
    </source>
</evidence>
<feature type="repeat" description="TPR" evidence="3">
    <location>
        <begin position="278"/>
        <end position="311"/>
    </location>
</feature>
<dbReference type="Gene3D" id="3.90.930.1">
    <property type="match status" value="1"/>
</dbReference>
<dbReference type="SMART" id="SM00028">
    <property type="entry name" value="TPR"/>
    <property type="match status" value="2"/>
</dbReference>
<sequence>MKHRILILLLILLPIIGFSQNTNENVLYVVDSIPIIEEPKEGFDVLTADEIDNVVVVKDKKVMQSSGYKDLDGIVYVFTKAYVKRPDSIKAIPTTKLMTKTNGTWFLDNNSTPYSGKFIDYYLTGTKQGEGIMFNGKLKGKRQLYYLNGIKSDEIEYANGISNGLEQRFYEDGTLMQQGTFRNGKEIGVWEMYHPNGQLKQQTTFNENGEMDGESVSYYSTGEVKGKNVYKNGVYQKDKVNDKLFKLYNQSQELYHQANYKGAIKKLDKALDLDSNWAEGYFARGTMKLNDFQFEEAIKDFNKTLEIEPYFTKAYSNRAFAHIRKQELGNGRTLSESKDLQIMASKDVEIPQSELDKICADLKKAVALGDDNMMVLEALEKYCKE</sequence>
<accession>A0ABW3KN42</accession>
<dbReference type="PROSITE" id="PS50005">
    <property type="entry name" value="TPR"/>
    <property type="match status" value="1"/>
</dbReference>
<dbReference type="InterPro" id="IPR019734">
    <property type="entry name" value="TPR_rpt"/>
</dbReference>
<dbReference type="SUPFAM" id="SSF82185">
    <property type="entry name" value="Histone H3 K4-specific methyltransferase SET7/9 N-terminal domain"/>
    <property type="match status" value="1"/>
</dbReference>
<reference evidence="5" key="1">
    <citation type="journal article" date="2019" name="Int. J. Syst. Evol. Microbiol.">
        <title>The Global Catalogue of Microorganisms (GCM) 10K type strain sequencing project: providing services to taxonomists for standard genome sequencing and annotation.</title>
        <authorList>
            <consortium name="The Broad Institute Genomics Platform"/>
            <consortium name="The Broad Institute Genome Sequencing Center for Infectious Disease"/>
            <person name="Wu L."/>
            <person name="Ma J."/>
        </authorList>
    </citation>
    <scope>NUCLEOTIDE SEQUENCE [LARGE SCALE GENOMIC DNA]</scope>
    <source>
        <strain evidence="5">CCUG 56098</strain>
    </source>
</reference>
<keyword evidence="5" id="KW-1185">Reference proteome</keyword>
<keyword evidence="1" id="KW-0677">Repeat</keyword>
<evidence type="ECO:0000256" key="1">
    <source>
        <dbReference type="ARBA" id="ARBA00022737"/>
    </source>
</evidence>
<dbReference type="Gene3D" id="1.25.40.10">
    <property type="entry name" value="Tetratricopeptide repeat domain"/>
    <property type="match status" value="1"/>
</dbReference>
<evidence type="ECO:0000256" key="2">
    <source>
        <dbReference type="ARBA" id="ARBA00022803"/>
    </source>
</evidence>
<proteinExistence type="predicted"/>
<protein>
    <recommendedName>
        <fullName evidence="6">Antitoxin component YwqK of YwqJK toxin-antitoxin module</fullName>
    </recommendedName>
</protein>
<dbReference type="InterPro" id="IPR050498">
    <property type="entry name" value="Ycf3"/>
</dbReference>
<dbReference type="PANTHER" id="PTHR44858">
    <property type="entry name" value="TETRATRICOPEPTIDE REPEAT PROTEIN 6"/>
    <property type="match status" value="1"/>
</dbReference>
<gene>
    <name evidence="4" type="ORF">ACFQ13_02945</name>
</gene>
<organism evidence="4 5">
    <name type="scientific">Winogradskyella rapida</name>
    <dbReference type="NCBI Taxonomy" id="549701"/>
    <lineage>
        <taxon>Bacteria</taxon>
        <taxon>Pseudomonadati</taxon>
        <taxon>Bacteroidota</taxon>
        <taxon>Flavobacteriia</taxon>
        <taxon>Flavobacteriales</taxon>
        <taxon>Flavobacteriaceae</taxon>
        <taxon>Winogradskyella</taxon>
    </lineage>
</organism>
<keyword evidence="2 3" id="KW-0802">TPR repeat</keyword>
<dbReference type="RefSeq" id="WP_386113823.1">
    <property type="nucleotide sequence ID" value="NZ_JBHTKM010000010.1"/>
</dbReference>
<dbReference type="SUPFAM" id="SSF48452">
    <property type="entry name" value="TPR-like"/>
    <property type="match status" value="1"/>
</dbReference>
<dbReference type="EMBL" id="JBHTKM010000010">
    <property type="protein sequence ID" value="MFD1014869.1"/>
    <property type="molecule type" value="Genomic_DNA"/>
</dbReference>
<dbReference type="Proteomes" id="UP001597086">
    <property type="component" value="Unassembled WGS sequence"/>
</dbReference>
<dbReference type="InterPro" id="IPR011652">
    <property type="entry name" value="MORN_2"/>
</dbReference>
<evidence type="ECO:0000313" key="5">
    <source>
        <dbReference type="Proteomes" id="UP001597086"/>
    </source>
</evidence>
<evidence type="ECO:0008006" key="6">
    <source>
        <dbReference type="Google" id="ProtNLM"/>
    </source>
</evidence>
<evidence type="ECO:0000313" key="4">
    <source>
        <dbReference type="EMBL" id="MFD1014869.1"/>
    </source>
</evidence>